<proteinExistence type="predicted"/>
<dbReference type="Proteomes" id="UP001497457">
    <property type="component" value="Chromosome 6rd"/>
</dbReference>
<evidence type="ECO:0000313" key="1">
    <source>
        <dbReference type="EMBL" id="CAL5060965.1"/>
    </source>
</evidence>
<name>A0ABC9F932_9POAL</name>
<protein>
    <recommendedName>
        <fullName evidence="4">No apical meristem-associated C-terminal domain-containing protein</fullName>
    </recommendedName>
</protein>
<dbReference type="EMBL" id="OZ075116">
    <property type="protein sequence ID" value="CAL5071096.1"/>
    <property type="molecule type" value="Genomic_DNA"/>
</dbReference>
<evidence type="ECO:0000313" key="2">
    <source>
        <dbReference type="EMBL" id="CAL5071096.1"/>
    </source>
</evidence>
<reference evidence="2" key="1">
    <citation type="submission" date="2024-10" db="EMBL/GenBank/DDBJ databases">
        <authorList>
            <person name="Ryan C."/>
        </authorList>
    </citation>
    <scope>NUCLEOTIDE SEQUENCE [LARGE SCALE GENOMIC DNA]</scope>
</reference>
<dbReference type="PANTHER" id="PTHR45125">
    <property type="entry name" value="F21J9.4-RELATED"/>
    <property type="match status" value="1"/>
</dbReference>
<evidence type="ECO:0000313" key="3">
    <source>
        <dbReference type="Proteomes" id="UP001497457"/>
    </source>
</evidence>
<evidence type="ECO:0008006" key="4">
    <source>
        <dbReference type="Google" id="ProtNLM"/>
    </source>
</evidence>
<organism evidence="2 3">
    <name type="scientific">Urochloa decumbens</name>
    <dbReference type="NCBI Taxonomy" id="240449"/>
    <lineage>
        <taxon>Eukaryota</taxon>
        <taxon>Viridiplantae</taxon>
        <taxon>Streptophyta</taxon>
        <taxon>Embryophyta</taxon>
        <taxon>Tracheophyta</taxon>
        <taxon>Spermatophyta</taxon>
        <taxon>Magnoliopsida</taxon>
        <taxon>Liliopsida</taxon>
        <taxon>Poales</taxon>
        <taxon>Poaceae</taxon>
        <taxon>PACMAD clade</taxon>
        <taxon>Panicoideae</taxon>
        <taxon>Panicodae</taxon>
        <taxon>Paniceae</taxon>
        <taxon>Melinidinae</taxon>
        <taxon>Urochloa</taxon>
    </lineage>
</organism>
<dbReference type="PANTHER" id="PTHR45125:SF51">
    <property type="entry name" value="F21J9.4-RELATED"/>
    <property type="match status" value="1"/>
</dbReference>
<sequence length="133" mass="15170">MVKCRGEDILSWVGLVQSNVGSSELDAEEFNFGVMPEEQQIADDSPSLNIGTKNKKGTKKFCEKEDILLASAWLEISMDPVQSADQTHGTYWQRIYEYYHKHKTFYSDRNTSSLSHCWGVIQASVSKFCSWYG</sequence>
<dbReference type="EMBL" id="OZ075115">
    <property type="protein sequence ID" value="CAL5060965.1"/>
    <property type="molecule type" value="Genomic_DNA"/>
</dbReference>
<keyword evidence="3" id="KW-1185">Reference proteome</keyword>
<gene>
    <name evidence="2" type="ORF">URODEC1_LOCUS103189</name>
    <name evidence="1" type="ORF">URODEC1_LOCUS97443</name>
</gene>
<accession>A0ABC9F932</accession>
<dbReference type="AlphaFoldDB" id="A0ABC9F932"/>
<dbReference type="Proteomes" id="UP001497457">
    <property type="component" value="Chromosome 5rd"/>
</dbReference>